<protein>
    <submittedName>
        <fullName evidence="1">Unnamed protein product</fullName>
    </submittedName>
</protein>
<name>A0ACB5UD79_AMBMO</name>
<comment type="caution">
    <text evidence="1">The sequence shown here is derived from an EMBL/GenBank/DDBJ whole genome shotgun (WGS) entry which is preliminary data.</text>
</comment>
<dbReference type="Proteomes" id="UP001165064">
    <property type="component" value="Unassembled WGS sequence"/>
</dbReference>
<dbReference type="EMBL" id="BSXS01016796">
    <property type="protein sequence ID" value="GMF08228.1"/>
    <property type="molecule type" value="Genomic_DNA"/>
</dbReference>
<accession>A0ACB5UD79</accession>
<proteinExistence type="predicted"/>
<gene>
    <name evidence="1" type="ORF">Amon02_001319500</name>
</gene>
<keyword evidence="2" id="KW-1185">Reference proteome</keyword>
<organism evidence="1 2">
    <name type="scientific">Ambrosiozyma monospora</name>
    <name type="common">Yeast</name>
    <name type="synonym">Endomycopsis monosporus</name>
    <dbReference type="NCBI Taxonomy" id="43982"/>
    <lineage>
        <taxon>Eukaryota</taxon>
        <taxon>Fungi</taxon>
        <taxon>Dikarya</taxon>
        <taxon>Ascomycota</taxon>
        <taxon>Saccharomycotina</taxon>
        <taxon>Pichiomycetes</taxon>
        <taxon>Pichiales</taxon>
        <taxon>Pichiaceae</taxon>
        <taxon>Ambrosiozyma</taxon>
    </lineage>
</organism>
<evidence type="ECO:0000313" key="1">
    <source>
        <dbReference type="EMBL" id="GMF08228.1"/>
    </source>
</evidence>
<reference evidence="1" key="1">
    <citation type="submission" date="2023-04" db="EMBL/GenBank/DDBJ databases">
        <title>Ambrosiozyma monospora NBRC 10751.</title>
        <authorList>
            <person name="Ichikawa N."/>
            <person name="Sato H."/>
            <person name="Tonouchi N."/>
        </authorList>
    </citation>
    <scope>NUCLEOTIDE SEQUENCE</scope>
    <source>
        <strain evidence="1">NBRC 10751</strain>
    </source>
</reference>
<sequence length="177" mass="19909">MNFFDDLEKDMDHVLMTSLHSDNVGSSPRKIEVDDFQTRASTNRAVGDYTAASFHDNHKKNKKQSEEREPISVEKATTKSSQLDDDDDICIVEVNEVISKISKGSTSTKPSKLAFEPSPSLTIPKSTTRPKKVKEFDDEFDSLDSSSVCDTDEDIVIKALYSEMRNRNQRIASTIIQ</sequence>
<evidence type="ECO:0000313" key="2">
    <source>
        <dbReference type="Proteomes" id="UP001165064"/>
    </source>
</evidence>